<proteinExistence type="inferred from homology"/>
<organism evidence="10 11">
    <name type="scientific">[Candida] railenensis</name>
    <dbReference type="NCBI Taxonomy" id="45579"/>
    <lineage>
        <taxon>Eukaryota</taxon>
        <taxon>Fungi</taxon>
        <taxon>Dikarya</taxon>
        <taxon>Ascomycota</taxon>
        <taxon>Saccharomycotina</taxon>
        <taxon>Pichiomycetes</taxon>
        <taxon>Debaryomycetaceae</taxon>
        <taxon>Kurtzmaniella</taxon>
    </lineage>
</organism>
<evidence type="ECO:0000256" key="5">
    <source>
        <dbReference type="ARBA" id="ARBA00022856"/>
    </source>
</evidence>
<feature type="transmembrane region" description="Helical" evidence="9">
    <location>
        <begin position="211"/>
        <end position="231"/>
    </location>
</feature>
<protein>
    <submittedName>
        <fullName evidence="10">Oligopeptide transporter 2</fullName>
    </submittedName>
</protein>
<evidence type="ECO:0000256" key="6">
    <source>
        <dbReference type="ARBA" id="ARBA00022927"/>
    </source>
</evidence>
<evidence type="ECO:0000256" key="2">
    <source>
        <dbReference type="ARBA" id="ARBA00008807"/>
    </source>
</evidence>
<feature type="transmembrane region" description="Helical" evidence="9">
    <location>
        <begin position="524"/>
        <end position="546"/>
    </location>
</feature>
<evidence type="ECO:0000313" key="10">
    <source>
        <dbReference type="EMBL" id="CAH2352876.1"/>
    </source>
</evidence>
<dbReference type="AlphaFoldDB" id="A0A9P0QQ64"/>
<feature type="transmembrane region" description="Helical" evidence="9">
    <location>
        <begin position="417"/>
        <end position="437"/>
    </location>
</feature>
<accession>A0A9P0QQ64</accession>
<feature type="transmembrane region" description="Helical" evidence="9">
    <location>
        <begin position="847"/>
        <end position="869"/>
    </location>
</feature>
<sequence>MPPSEKGLNQITSITSATSFREVEDHEVNLAAIASRVISIGEVGVTLTSEQKHFILKRLHYDVLESLDDLPVGATFMLEKIENLSAEEALEILKESYEEFEDDFNYPEEDLDLIKRLINHTPGSFEEHVKSKLDEQLDTKVVEKVSTESIGVNSNAEDSSLEANAADYLKIVDWDLQVRLEASILAYHSPYPEIRSVTLPYDDPSIPAETFRAYVIGVIWLAIGAFINQFFTERQPAITMSTAVAQLFLYPSGFIWYSIFPDVTVPLGKFSFRLNPGPWTYKEQMFATIIYAVADASQYVSYNIYSQKIFYGNTWATWGYQILLSLSTNFLGIGFAGILRRFSIYPTKSIWPTILPTLALNQALLNPSKKENINGWTISRYYFFFTVFGASFLWFWVPDYLFNALSYFNWMTWIKPMNFNLAMITGSYMGLGFNPITTFDWNIISFNYPLIYPWYSQINNYLGMLLAFPILCAIYWTNSKWSAYLPLNDNGLYNNVGTSYDVNSVLDSKGLLDVDKYEEYGPPFYTAGNLLVYGAFFAIYPFSVVYETAIRWKALKQSFFDIIATLKDFKKPVIDQFHDPHSRMMSRYPEVPEWCFLVILLISIVLAILCVELYPTETPVWAIFFAIGINFVFLIPLTMLLSSTGWGFGLNVLVELIIGYALPGNSQALMIIKAFGYNIDGQAQNYISDQKMAHYAKIPPRAVFRGQILAIFVGGFIGLAVMNWQFTSIVDICSETQSQDFTCPNSRTFFSASVLWGTIGPKRVFGGLYPLLRYCFLIGFLLVFPALALKWYGPKKWTRYFQPSIFIGGFLNYAPYNLSYYTPGVYASFAFMYYIKKHYLTWWEKYNFVLSGALDAGVAFSSIIIFFAVEYHAKSIDWWGNDVSWVGVDGGYGQQTILDAANAPDGYFGPRKGNFP</sequence>
<keyword evidence="11" id="KW-1185">Reference proteome</keyword>
<dbReference type="GO" id="GO:0035673">
    <property type="term" value="F:oligopeptide transmembrane transporter activity"/>
    <property type="evidence" value="ECO:0007669"/>
    <property type="project" value="InterPro"/>
</dbReference>
<feature type="transmembrane region" description="Helical" evidence="9">
    <location>
        <begin position="243"/>
        <end position="260"/>
    </location>
</feature>
<evidence type="ECO:0000256" key="7">
    <source>
        <dbReference type="ARBA" id="ARBA00022989"/>
    </source>
</evidence>
<keyword evidence="8 9" id="KW-0472">Membrane</keyword>
<feature type="transmembrane region" description="Helical" evidence="9">
    <location>
        <begin position="594"/>
        <end position="614"/>
    </location>
</feature>
<comment type="caution">
    <text evidence="10">The sequence shown here is derived from an EMBL/GenBank/DDBJ whole genome shotgun (WGS) entry which is preliminary data.</text>
</comment>
<gene>
    <name evidence="10" type="ORF">CLIB1423_08S03136</name>
</gene>
<feature type="transmembrane region" description="Helical" evidence="9">
    <location>
        <begin position="378"/>
        <end position="397"/>
    </location>
</feature>
<dbReference type="EMBL" id="CAKXYY010000008">
    <property type="protein sequence ID" value="CAH2352876.1"/>
    <property type="molecule type" value="Genomic_DNA"/>
</dbReference>
<evidence type="ECO:0000256" key="3">
    <source>
        <dbReference type="ARBA" id="ARBA00022448"/>
    </source>
</evidence>
<evidence type="ECO:0000256" key="9">
    <source>
        <dbReference type="SAM" id="Phobius"/>
    </source>
</evidence>
<comment type="subcellular location">
    <subcellularLocation>
        <location evidence="1">Membrane</location>
        <topology evidence="1">Multi-pass membrane protein</topology>
    </subcellularLocation>
</comment>
<evidence type="ECO:0000313" key="11">
    <source>
        <dbReference type="Proteomes" id="UP000837801"/>
    </source>
</evidence>
<keyword evidence="6" id="KW-0653">Protein transport</keyword>
<dbReference type="OrthoDB" id="9986677at2759"/>
<feature type="transmembrane region" description="Helical" evidence="9">
    <location>
        <begin position="813"/>
        <end position="835"/>
    </location>
</feature>
<keyword evidence="4 9" id="KW-0812">Transmembrane</keyword>
<feature type="transmembrane region" description="Helical" evidence="9">
    <location>
        <begin position="458"/>
        <end position="477"/>
    </location>
</feature>
<keyword evidence="5" id="KW-0571">Peptide transport</keyword>
<dbReference type="GO" id="GO:0015031">
    <property type="term" value="P:protein transport"/>
    <property type="evidence" value="ECO:0007669"/>
    <property type="project" value="UniProtKB-KW"/>
</dbReference>
<dbReference type="NCBIfam" id="TIGR00727">
    <property type="entry name" value="ISP4_OPT"/>
    <property type="match status" value="1"/>
</dbReference>
<evidence type="ECO:0000256" key="8">
    <source>
        <dbReference type="ARBA" id="ARBA00023136"/>
    </source>
</evidence>
<evidence type="ECO:0000256" key="4">
    <source>
        <dbReference type="ARBA" id="ARBA00022692"/>
    </source>
</evidence>
<dbReference type="Pfam" id="PF03169">
    <property type="entry name" value="OPT"/>
    <property type="match status" value="1"/>
</dbReference>
<dbReference type="InterPro" id="IPR004648">
    <property type="entry name" value="Oligpept_transpt"/>
</dbReference>
<comment type="similarity">
    <text evidence="2">Belongs to the oligopeptide OPT transporter family.</text>
</comment>
<feature type="transmembrane region" description="Helical" evidence="9">
    <location>
        <begin position="771"/>
        <end position="792"/>
    </location>
</feature>
<feature type="transmembrane region" description="Helical" evidence="9">
    <location>
        <begin position="620"/>
        <end position="641"/>
    </location>
</feature>
<keyword evidence="7 9" id="KW-1133">Transmembrane helix</keyword>
<feature type="transmembrane region" description="Helical" evidence="9">
    <location>
        <begin position="702"/>
        <end position="722"/>
    </location>
</feature>
<evidence type="ECO:0000256" key="1">
    <source>
        <dbReference type="ARBA" id="ARBA00004141"/>
    </source>
</evidence>
<feature type="transmembrane region" description="Helical" evidence="9">
    <location>
        <begin position="318"/>
        <end position="339"/>
    </location>
</feature>
<name>A0A9P0QQ64_9ASCO</name>
<dbReference type="InterPro" id="IPR004813">
    <property type="entry name" value="OPT"/>
</dbReference>
<dbReference type="NCBIfam" id="TIGR00728">
    <property type="entry name" value="OPT_sfam"/>
    <property type="match status" value="1"/>
</dbReference>
<keyword evidence="3" id="KW-0813">Transport</keyword>
<dbReference type="PANTHER" id="PTHR22601">
    <property type="entry name" value="ISP4 LIKE PROTEIN"/>
    <property type="match status" value="1"/>
</dbReference>
<reference evidence="10" key="1">
    <citation type="submission" date="2022-03" db="EMBL/GenBank/DDBJ databases">
        <authorList>
            <person name="Legras J.-L."/>
            <person name="Devillers H."/>
            <person name="Grondin C."/>
        </authorList>
    </citation>
    <scope>NUCLEOTIDE SEQUENCE</scope>
    <source>
        <strain evidence="10">CLIB 1423</strain>
    </source>
</reference>
<dbReference type="Proteomes" id="UP000837801">
    <property type="component" value="Unassembled WGS sequence"/>
</dbReference>
<dbReference type="GO" id="GO:0016020">
    <property type="term" value="C:membrane"/>
    <property type="evidence" value="ECO:0007669"/>
    <property type="project" value="UniProtKB-SubCell"/>
</dbReference>